<evidence type="ECO:0000313" key="1">
    <source>
        <dbReference type="EMBL" id="KAK6947323.1"/>
    </source>
</evidence>
<gene>
    <name evidence="1" type="ORF">RJ641_000796</name>
</gene>
<reference evidence="1 2" key="1">
    <citation type="submission" date="2023-12" db="EMBL/GenBank/DDBJ databases">
        <title>A high-quality genome assembly for Dillenia turbinata (Dilleniales).</title>
        <authorList>
            <person name="Chanderbali A."/>
        </authorList>
    </citation>
    <scope>NUCLEOTIDE SEQUENCE [LARGE SCALE GENOMIC DNA]</scope>
    <source>
        <strain evidence="1">LSX21</strain>
        <tissue evidence="1">Leaf</tissue>
    </source>
</reference>
<evidence type="ECO:0000313" key="2">
    <source>
        <dbReference type="Proteomes" id="UP001370490"/>
    </source>
</evidence>
<dbReference type="Proteomes" id="UP001370490">
    <property type="component" value="Unassembled WGS sequence"/>
</dbReference>
<proteinExistence type="predicted"/>
<name>A0AAN8WIT8_9MAGN</name>
<sequence>MVRKSRTCKVDLSGCGCESGQPDPPPTSVDGWNWIDGLWLKHVVPDLEINGLVSFLQTWSKYASGQIVTSFRHFHSKKCLTGGFSFLEISFLFPSSTALSAQNSALLIQHPGDFEASTPGVVKKKLLSGFLVVEVWLRLLSVGFD</sequence>
<comment type="caution">
    <text evidence="1">The sequence shown here is derived from an EMBL/GenBank/DDBJ whole genome shotgun (WGS) entry which is preliminary data.</text>
</comment>
<keyword evidence="2" id="KW-1185">Reference proteome</keyword>
<organism evidence="1 2">
    <name type="scientific">Dillenia turbinata</name>
    <dbReference type="NCBI Taxonomy" id="194707"/>
    <lineage>
        <taxon>Eukaryota</taxon>
        <taxon>Viridiplantae</taxon>
        <taxon>Streptophyta</taxon>
        <taxon>Embryophyta</taxon>
        <taxon>Tracheophyta</taxon>
        <taxon>Spermatophyta</taxon>
        <taxon>Magnoliopsida</taxon>
        <taxon>eudicotyledons</taxon>
        <taxon>Gunneridae</taxon>
        <taxon>Pentapetalae</taxon>
        <taxon>Dilleniales</taxon>
        <taxon>Dilleniaceae</taxon>
        <taxon>Dillenia</taxon>
    </lineage>
</organism>
<accession>A0AAN8WIT8</accession>
<dbReference type="AlphaFoldDB" id="A0AAN8WIT8"/>
<dbReference type="EMBL" id="JBAMMX010000001">
    <property type="protein sequence ID" value="KAK6947323.1"/>
    <property type="molecule type" value="Genomic_DNA"/>
</dbReference>
<protein>
    <submittedName>
        <fullName evidence="1">Uncharacterized protein</fullName>
    </submittedName>
</protein>